<evidence type="ECO:0000313" key="3">
    <source>
        <dbReference type="Proteomes" id="UP000320653"/>
    </source>
</evidence>
<dbReference type="AlphaFoldDB" id="A0A561R2A6"/>
<dbReference type="Proteomes" id="UP000320653">
    <property type="component" value="Unassembled WGS sequence"/>
</dbReference>
<dbReference type="EMBL" id="VIWP01000002">
    <property type="protein sequence ID" value="TWF56747.1"/>
    <property type="molecule type" value="Genomic_DNA"/>
</dbReference>
<comment type="caution">
    <text evidence="2">The sequence shown here is derived from an EMBL/GenBank/DDBJ whole genome shotgun (WGS) entry which is preliminary data.</text>
</comment>
<proteinExistence type="predicted"/>
<gene>
    <name evidence="2" type="ORF">FHW37_102386</name>
</gene>
<evidence type="ECO:0000256" key="1">
    <source>
        <dbReference type="SAM" id="Phobius"/>
    </source>
</evidence>
<keyword evidence="1" id="KW-0472">Membrane</keyword>
<sequence length="37" mass="4144">MNTLQIASMLLMPVSGLAFALVALYIVNRKFGHDHRD</sequence>
<keyword evidence="3" id="KW-1185">Reference proteome</keyword>
<name>A0A561R2A6_9HYPH</name>
<protein>
    <submittedName>
        <fullName evidence="2">Uncharacterized protein</fullName>
    </submittedName>
</protein>
<keyword evidence="1" id="KW-0812">Transmembrane</keyword>
<organism evidence="2 3">
    <name type="scientific">Neorhizobium alkalisoli</name>
    <dbReference type="NCBI Taxonomy" id="528178"/>
    <lineage>
        <taxon>Bacteria</taxon>
        <taxon>Pseudomonadati</taxon>
        <taxon>Pseudomonadota</taxon>
        <taxon>Alphaproteobacteria</taxon>
        <taxon>Hyphomicrobiales</taxon>
        <taxon>Rhizobiaceae</taxon>
        <taxon>Rhizobium/Agrobacterium group</taxon>
        <taxon>Neorhizobium</taxon>
    </lineage>
</organism>
<reference evidence="2 3" key="1">
    <citation type="submission" date="2019-06" db="EMBL/GenBank/DDBJ databases">
        <title>Sorghum-associated microbial communities from plants grown in Nebraska, USA.</title>
        <authorList>
            <person name="Schachtman D."/>
        </authorList>
    </citation>
    <scope>NUCLEOTIDE SEQUENCE [LARGE SCALE GENOMIC DNA]</scope>
    <source>
        <strain evidence="2 3">1225</strain>
    </source>
</reference>
<feature type="transmembrane region" description="Helical" evidence="1">
    <location>
        <begin position="6"/>
        <end position="27"/>
    </location>
</feature>
<keyword evidence="1" id="KW-1133">Transmembrane helix</keyword>
<accession>A0A561R2A6</accession>
<evidence type="ECO:0000313" key="2">
    <source>
        <dbReference type="EMBL" id="TWF56747.1"/>
    </source>
</evidence>